<dbReference type="PANTHER" id="PTHR34858:SF1">
    <property type="entry name" value="CYSO-CYSTEINE PEPTIDASE"/>
    <property type="match status" value="1"/>
</dbReference>
<keyword evidence="5" id="KW-0482">Metalloprotease</keyword>
<dbReference type="CDD" id="cd08070">
    <property type="entry name" value="MPN_like"/>
    <property type="match status" value="1"/>
</dbReference>
<dbReference type="SMART" id="SM00232">
    <property type="entry name" value="JAB_MPN"/>
    <property type="match status" value="1"/>
</dbReference>
<dbReference type="FunFam" id="3.40.140.10:FF:000085">
    <property type="entry name" value="Mov34/MPN/PAD-1 family protein"/>
    <property type="match status" value="1"/>
</dbReference>
<accession>A0A2W1JWT4</accession>
<dbReference type="SUPFAM" id="SSF102712">
    <property type="entry name" value="JAB1/MPN domain"/>
    <property type="match status" value="1"/>
</dbReference>
<sequence length="156" mass="17865">MLTVHPDQLQTIKDHGERAYADECCGLLIGHSVLEEGIWHRTVQGVEPAPNAWDKQTEWPQTEGFSTTRRYAIAPEDLLRTQKVARALGCDIIGVYHSHPDQSAVPSECDRKWAWPQYSYIIVSVQQGIACDLQSWRLDEHERFQSETIIVKSHQQ</sequence>
<keyword evidence="1" id="KW-0645">Protease</keyword>
<dbReference type="Proteomes" id="UP000248857">
    <property type="component" value="Unassembled WGS sequence"/>
</dbReference>
<evidence type="ECO:0000256" key="2">
    <source>
        <dbReference type="ARBA" id="ARBA00022723"/>
    </source>
</evidence>
<dbReference type="InterPro" id="IPR000555">
    <property type="entry name" value="JAMM/MPN+_dom"/>
</dbReference>
<dbReference type="Gene3D" id="3.40.140.10">
    <property type="entry name" value="Cytidine Deaminase, domain 2"/>
    <property type="match status" value="1"/>
</dbReference>
<evidence type="ECO:0000256" key="4">
    <source>
        <dbReference type="ARBA" id="ARBA00022833"/>
    </source>
</evidence>
<gene>
    <name evidence="7" type="ORF">C1752_00727</name>
</gene>
<comment type="caution">
    <text evidence="7">The sequence shown here is derived from an EMBL/GenBank/DDBJ whole genome shotgun (WGS) entry which is preliminary data.</text>
</comment>
<feature type="domain" description="JAB1/MPN/MOV34 metalloenzyme" evidence="6">
    <location>
        <begin position="1"/>
        <end position="146"/>
    </location>
</feature>
<dbReference type="InterPro" id="IPR051929">
    <property type="entry name" value="VirAsm_ModProt"/>
</dbReference>
<evidence type="ECO:0000256" key="1">
    <source>
        <dbReference type="ARBA" id="ARBA00022670"/>
    </source>
</evidence>
<dbReference type="GO" id="GO:0008270">
    <property type="term" value="F:zinc ion binding"/>
    <property type="evidence" value="ECO:0007669"/>
    <property type="project" value="TreeGrafter"/>
</dbReference>
<dbReference type="GO" id="GO:0006508">
    <property type="term" value="P:proteolysis"/>
    <property type="evidence" value="ECO:0007669"/>
    <property type="project" value="UniProtKB-KW"/>
</dbReference>
<keyword evidence="3" id="KW-0378">Hydrolase</keyword>
<protein>
    <recommendedName>
        <fullName evidence="6">JAB1/MPN/MOV34 metalloenzyme domain-containing protein</fullName>
    </recommendedName>
</protein>
<evidence type="ECO:0000313" key="8">
    <source>
        <dbReference type="Proteomes" id="UP000248857"/>
    </source>
</evidence>
<dbReference type="InterPro" id="IPR028090">
    <property type="entry name" value="JAB_dom_prok"/>
</dbReference>
<evidence type="ECO:0000259" key="6">
    <source>
        <dbReference type="SMART" id="SM00232"/>
    </source>
</evidence>
<evidence type="ECO:0000256" key="3">
    <source>
        <dbReference type="ARBA" id="ARBA00022801"/>
    </source>
</evidence>
<keyword evidence="4" id="KW-0862">Zinc</keyword>
<dbReference type="RefSeq" id="WP_110984708.1">
    <property type="nucleotide sequence ID" value="NZ_CAWNWM010000002.1"/>
</dbReference>
<dbReference type="EMBL" id="PQWO01000002">
    <property type="protein sequence ID" value="PZD74835.1"/>
    <property type="molecule type" value="Genomic_DNA"/>
</dbReference>
<dbReference type="OrthoDB" id="9802958at2"/>
<organism evidence="7 8">
    <name type="scientific">Acaryochloris thomasi RCC1774</name>
    <dbReference type="NCBI Taxonomy" id="1764569"/>
    <lineage>
        <taxon>Bacteria</taxon>
        <taxon>Bacillati</taxon>
        <taxon>Cyanobacteriota</taxon>
        <taxon>Cyanophyceae</taxon>
        <taxon>Acaryochloridales</taxon>
        <taxon>Acaryochloridaceae</taxon>
        <taxon>Acaryochloris</taxon>
        <taxon>Acaryochloris thomasi</taxon>
    </lineage>
</organism>
<reference evidence="7 8" key="1">
    <citation type="journal article" date="2018" name="Sci. Rep.">
        <title>A novel species of the marine cyanobacterium Acaryochloris with a unique pigment content and lifestyle.</title>
        <authorList>
            <person name="Partensky F."/>
            <person name="Six C."/>
            <person name="Ratin M."/>
            <person name="Garczarek L."/>
            <person name="Vaulot D."/>
            <person name="Probert I."/>
            <person name="Calteau A."/>
            <person name="Gourvil P."/>
            <person name="Marie D."/>
            <person name="Grebert T."/>
            <person name="Bouchier C."/>
            <person name="Le Panse S."/>
            <person name="Gachenot M."/>
            <person name="Rodriguez F."/>
            <person name="Garrido J.L."/>
        </authorList>
    </citation>
    <scope>NUCLEOTIDE SEQUENCE [LARGE SCALE GENOMIC DNA]</scope>
    <source>
        <strain evidence="7 8">RCC1774</strain>
    </source>
</reference>
<evidence type="ECO:0000313" key="7">
    <source>
        <dbReference type="EMBL" id="PZD74835.1"/>
    </source>
</evidence>
<proteinExistence type="predicted"/>
<dbReference type="AlphaFoldDB" id="A0A2W1JWT4"/>
<name>A0A2W1JWT4_9CYAN</name>
<dbReference type="GO" id="GO:0008235">
    <property type="term" value="F:metalloexopeptidase activity"/>
    <property type="evidence" value="ECO:0007669"/>
    <property type="project" value="TreeGrafter"/>
</dbReference>
<keyword evidence="2" id="KW-0479">Metal-binding</keyword>
<dbReference type="PANTHER" id="PTHR34858">
    <property type="entry name" value="CYSO-CYSTEINE PEPTIDASE"/>
    <property type="match status" value="1"/>
</dbReference>
<dbReference type="Pfam" id="PF14464">
    <property type="entry name" value="Prok-JAB"/>
    <property type="match status" value="1"/>
</dbReference>
<keyword evidence="8" id="KW-1185">Reference proteome</keyword>
<evidence type="ECO:0000256" key="5">
    <source>
        <dbReference type="ARBA" id="ARBA00023049"/>
    </source>
</evidence>